<evidence type="ECO:0000256" key="4">
    <source>
        <dbReference type="ARBA" id="ARBA00022989"/>
    </source>
</evidence>
<keyword evidence="5 6" id="KW-0472">Membrane</keyword>
<evidence type="ECO:0000256" key="5">
    <source>
        <dbReference type="ARBA" id="ARBA00023136"/>
    </source>
</evidence>
<keyword evidence="9" id="KW-1185">Reference proteome</keyword>
<dbReference type="EMBL" id="BMGG01000005">
    <property type="protein sequence ID" value="GGC71944.1"/>
    <property type="molecule type" value="Genomic_DNA"/>
</dbReference>
<evidence type="ECO:0000259" key="7">
    <source>
        <dbReference type="Pfam" id="PF01545"/>
    </source>
</evidence>
<dbReference type="SUPFAM" id="SSF160240">
    <property type="entry name" value="Cation efflux protein cytoplasmic domain-like"/>
    <property type="match status" value="1"/>
</dbReference>
<organism evidence="8 9">
    <name type="scientific">Chelatococcus reniformis</name>
    <dbReference type="NCBI Taxonomy" id="1494448"/>
    <lineage>
        <taxon>Bacteria</taxon>
        <taxon>Pseudomonadati</taxon>
        <taxon>Pseudomonadota</taxon>
        <taxon>Alphaproteobacteria</taxon>
        <taxon>Hyphomicrobiales</taxon>
        <taxon>Chelatococcaceae</taxon>
        <taxon>Chelatococcus</taxon>
    </lineage>
</organism>
<dbReference type="NCBIfam" id="TIGR01297">
    <property type="entry name" value="CDF"/>
    <property type="match status" value="1"/>
</dbReference>
<feature type="transmembrane region" description="Helical" evidence="6">
    <location>
        <begin position="193"/>
        <end position="211"/>
    </location>
</feature>
<dbReference type="Proteomes" id="UP000637002">
    <property type="component" value="Unassembled WGS sequence"/>
</dbReference>
<evidence type="ECO:0000256" key="3">
    <source>
        <dbReference type="ARBA" id="ARBA00022692"/>
    </source>
</evidence>
<dbReference type="InterPro" id="IPR058533">
    <property type="entry name" value="Cation_efflux_TM"/>
</dbReference>
<dbReference type="InterPro" id="IPR027469">
    <property type="entry name" value="Cation_efflux_TMD_sf"/>
</dbReference>
<keyword evidence="2" id="KW-0813">Transport</keyword>
<feature type="transmembrane region" description="Helical" evidence="6">
    <location>
        <begin position="77"/>
        <end position="98"/>
    </location>
</feature>
<keyword evidence="3 6" id="KW-0812">Transmembrane</keyword>
<keyword evidence="4 6" id="KW-1133">Transmembrane helix</keyword>
<dbReference type="GO" id="GO:0016020">
    <property type="term" value="C:membrane"/>
    <property type="evidence" value="ECO:0007669"/>
    <property type="project" value="UniProtKB-SubCell"/>
</dbReference>
<comment type="subcellular location">
    <subcellularLocation>
        <location evidence="1">Membrane</location>
        <topology evidence="1">Multi-pass membrane protein</topology>
    </subcellularLocation>
</comment>
<dbReference type="InterPro" id="IPR002524">
    <property type="entry name" value="Cation_efflux"/>
</dbReference>
<dbReference type="InterPro" id="IPR036837">
    <property type="entry name" value="Cation_efflux_CTD_sf"/>
</dbReference>
<dbReference type="AlphaFoldDB" id="A0A916UIA1"/>
<evidence type="ECO:0000256" key="1">
    <source>
        <dbReference type="ARBA" id="ARBA00004141"/>
    </source>
</evidence>
<protein>
    <submittedName>
        <fullName evidence="8">Cation transporter</fullName>
    </submittedName>
</protein>
<reference evidence="8" key="2">
    <citation type="submission" date="2020-09" db="EMBL/GenBank/DDBJ databases">
        <authorList>
            <person name="Sun Q."/>
            <person name="Zhou Y."/>
        </authorList>
    </citation>
    <scope>NUCLEOTIDE SEQUENCE</scope>
    <source>
        <strain evidence="8">CGMCC 1.12919</strain>
    </source>
</reference>
<evidence type="ECO:0000313" key="8">
    <source>
        <dbReference type="EMBL" id="GGC71944.1"/>
    </source>
</evidence>
<dbReference type="PANTHER" id="PTHR13414:SF9">
    <property type="entry name" value="PROTON-COUPLED ZINC ANTIPORTER SLC30A9, MITOCHONDRIAL"/>
    <property type="match status" value="1"/>
</dbReference>
<dbReference type="GO" id="GO:0006829">
    <property type="term" value="P:zinc ion transport"/>
    <property type="evidence" value="ECO:0007669"/>
    <property type="project" value="InterPro"/>
</dbReference>
<dbReference type="RefSeq" id="WP_188610251.1">
    <property type="nucleotide sequence ID" value="NZ_BMGG01000005.1"/>
</dbReference>
<dbReference type="Gene3D" id="1.20.1510.10">
    <property type="entry name" value="Cation efflux protein transmembrane domain"/>
    <property type="match status" value="1"/>
</dbReference>
<name>A0A916UIA1_9HYPH</name>
<feature type="transmembrane region" description="Helical" evidence="6">
    <location>
        <begin position="12"/>
        <end position="31"/>
    </location>
</feature>
<dbReference type="InterPro" id="IPR040177">
    <property type="entry name" value="SLC30A9"/>
</dbReference>
<feature type="domain" description="Cation efflux protein transmembrane" evidence="7">
    <location>
        <begin position="12"/>
        <end position="218"/>
    </location>
</feature>
<accession>A0A916UIA1</accession>
<proteinExistence type="predicted"/>
<reference evidence="8" key="1">
    <citation type="journal article" date="2014" name="Int. J. Syst. Evol. Microbiol.">
        <title>Complete genome sequence of Corynebacterium casei LMG S-19264T (=DSM 44701T), isolated from a smear-ripened cheese.</title>
        <authorList>
            <consortium name="US DOE Joint Genome Institute (JGI-PGF)"/>
            <person name="Walter F."/>
            <person name="Albersmeier A."/>
            <person name="Kalinowski J."/>
            <person name="Ruckert C."/>
        </authorList>
    </citation>
    <scope>NUCLEOTIDE SEQUENCE</scope>
    <source>
        <strain evidence="8">CGMCC 1.12919</strain>
    </source>
</reference>
<feature type="transmembrane region" description="Helical" evidence="6">
    <location>
        <begin position="162"/>
        <end position="187"/>
    </location>
</feature>
<dbReference type="Pfam" id="PF01545">
    <property type="entry name" value="Cation_efflux"/>
    <property type="match status" value="1"/>
</dbReference>
<evidence type="ECO:0000256" key="6">
    <source>
        <dbReference type="SAM" id="Phobius"/>
    </source>
</evidence>
<dbReference type="GO" id="GO:0008324">
    <property type="term" value="F:monoatomic cation transmembrane transporter activity"/>
    <property type="evidence" value="ECO:0007669"/>
    <property type="project" value="InterPro"/>
</dbReference>
<evidence type="ECO:0000313" key="9">
    <source>
        <dbReference type="Proteomes" id="UP000637002"/>
    </source>
</evidence>
<comment type="caution">
    <text evidence="8">The sequence shown here is derived from an EMBL/GenBank/DDBJ whole genome shotgun (WGS) entry which is preliminary data.</text>
</comment>
<gene>
    <name evidence="8" type="ORF">GCM10010994_32980</name>
</gene>
<dbReference type="SUPFAM" id="SSF161111">
    <property type="entry name" value="Cation efflux protein transmembrane domain-like"/>
    <property type="match status" value="1"/>
</dbReference>
<sequence>MATHTGSSRAIYAALFGNLAVAVVKFVAAGLTGSSAMLSEGVHSLVDTGNELLLLHGLRRASRPADAMHPLGYGRELYFWSFVVALLVFAVGAGVAFYEGVAHILRPEPVRNIMVTYVVLGLSFVFEAMTWRVALRQFQAEKGSLSYFDAFRRSKDPTTFTVLFEDSAALLGLVVAGIGITAAHVLGIPELDGMASLGIAAILATTAIMLARESKALLIGEPAFPDVQAAILSIAGSDPAVQNANGVVTVHLSPDQIFCALSLEFEDRLTVPEIEACVERIEGRLRREQPAIIAVFVKPQTSGRWAALRKAADAAR</sequence>
<evidence type="ECO:0000256" key="2">
    <source>
        <dbReference type="ARBA" id="ARBA00022448"/>
    </source>
</evidence>
<dbReference type="PANTHER" id="PTHR13414">
    <property type="entry name" value="HUEL-CATION TRANSPORTER"/>
    <property type="match status" value="1"/>
</dbReference>
<feature type="transmembrane region" description="Helical" evidence="6">
    <location>
        <begin position="110"/>
        <end position="129"/>
    </location>
</feature>